<dbReference type="InterPro" id="IPR045150">
    <property type="entry name" value="CYB561D1/2"/>
</dbReference>
<evidence type="ECO:0000256" key="6">
    <source>
        <dbReference type="ARBA" id="ARBA00022723"/>
    </source>
</evidence>
<reference evidence="14 15" key="1">
    <citation type="submission" date="2016-10" db="EMBL/GenBank/DDBJ databases">
        <title>Genome sequence of the basidiomycete white-rot fungus Trametes pubescens.</title>
        <authorList>
            <person name="Makela M.R."/>
            <person name="Granchi Z."/>
            <person name="Peng M."/>
            <person name="De Vries R.P."/>
            <person name="Grigoriev I."/>
            <person name="Riley R."/>
            <person name="Hilden K."/>
        </authorList>
    </citation>
    <scope>NUCLEOTIDE SEQUENCE [LARGE SCALE GENOMIC DNA]</scope>
    <source>
        <strain evidence="14 15">FBCC735</strain>
    </source>
</reference>
<comment type="caution">
    <text evidence="14">The sequence shown here is derived from an EMBL/GenBank/DDBJ whole genome shotgun (WGS) entry which is preliminary data.</text>
</comment>
<evidence type="ECO:0000313" key="14">
    <source>
        <dbReference type="EMBL" id="OJT06969.1"/>
    </source>
</evidence>
<dbReference type="GO" id="GO:0016020">
    <property type="term" value="C:membrane"/>
    <property type="evidence" value="ECO:0007669"/>
    <property type="project" value="UniProtKB-SubCell"/>
</dbReference>
<evidence type="ECO:0000313" key="15">
    <source>
        <dbReference type="Proteomes" id="UP000184267"/>
    </source>
</evidence>
<name>A0A1M2VHA4_TRAPU</name>
<keyword evidence="8 12" id="KW-1133">Transmembrane helix</keyword>
<keyword evidence="15" id="KW-1185">Reference proteome</keyword>
<feature type="region of interest" description="Disordered" evidence="11">
    <location>
        <begin position="213"/>
        <end position="232"/>
    </location>
</feature>
<dbReference type="OrthoDB" id="366214at2759"/>
<sequence length="232" mass="26005">MATFHLPLFPFEKYIVAHAIFCVIGFLGFLPLGALLARYTRTYTNSWFTAHWICQLALAGPTIIIGVALGIHAVNLAESGPINDPHKKWGIAIFVLYLLQLAGGLTVHFLKPRLWAMGRGRRPVQNYVHAVFGLLSIAFAMMQVRTGFRTEWPLQTGRGSIGNGANGFWYFWIIVLIYARRVQFLAVLYFAGLSLLVRQFRLEREARRAAALKDTPELKPMTNGNGETQQAA</sequence>
<keyword evidence="9" id="KW-0408">Iron</keyword>
<dbReference type="AlphaFoldDB" id="A0A1M2VHA4"/>
<evidence type="ECO:0000256" key="7">
    <source>
        <dbReference type="ARBA" id="ARBA00022982"/>
    </source>
</evidence>
<comment type="subcellular location">
    <subcellularLocation>
        <location evidence="2">Membrane</location>
        <topology evidence="2">Multi-pass membrane protein</topology>
    </subcellularLocation>
</comment>
<proteinExistence type="predicted"/>
<feature type="transmembrane region" description="Helical" evidence="12">
    <location>
        <begin position="130"/>
        <end position="148"/>
    </location>
</feature>
<dbReference type="SMART" id="SM00665">
    <property type="entry name" value="B561"/>
    <property type="match status" value="1"/>
</dbReference>
<evidence type="ECO:0000256" key="8">
    <source>
        <dbReference type="ARBA" id="ARBA00022989"/>
    </source>
</evidence>
<dbReference type="PROSITE" id="PS50939">
    <property type="entry name" value="CYTOCHROME_B561"/>
    <property type="match status" value="1"/>
</dbReference>
<keyword evidence="5 12" id="KW-0812">Transmembrane</keyword>
<dbReference type="GO" id="GO:0046872">
    <property type="term" value="F:metal ion binding"/>
    <property type="evidence" value="ECO:0007669"/>
    <property type="project" value="UniProtKB-KW"/>
</dbReference>
<dbReference type="GO" id="GO:0020037">
    <property type="term" value="F:heme binding"/>
    <property type="evidence" value="ECO:0007669"/>
    <property type="project" value="TreeGrafter"/>
</dbReference>
<evidence type="ECO:0000256" key="9">
    <source>
        <dbReference type="ARBA" id="ARBA00023004"/>
    </source>
</evidence>
<protein>
    <recommendedName>
        <fullName evidence="13">Cytochrome b561 domain-containing protein</fullName>
    </recommendedName>
</protein>
<evidence type="ECO:0000256" key="1">
    <source>
        <dbReference type="ARBA" id="ARBA00001970"/>
    </source>
</evidence>
<keyword evidence="4" id="KW-0349">Heme</keyword>
<evidence type="ECO:0000256" key="10">
    <source>
        <dbReference type="ARBA" id="ARBA00023136"/>
    </source>
</evidence>
<dbReference type="Gene3D" id="1.20.120.1770">
    <property type="match status" value="1"/>
</dbReference>
<keyword evidence="10 12" id="KW-0472">Membrane</keyword>
<dbReference type="Pfam" id="PF03188">
    <property type="entry name" value="Cytochrom_B561"/>
    <property type="match status" value="1"/>
</dbReference>
<keyword evidence="7" id="KW-0249">Electron transport</keyword>
<evidence type="ECO:0000256" key="3">
    <source>
        <dbReference type="ARBA" id="ARBA00022448"/>
    </source>
</evidence>
<dbReference type="STRING" id="154538.A0A1M2VHA4"/>
<dbReference type="EMBL" id="MNAD01001233">
    <property type="protein sequence ID" value="OJT06969.1"/>
    <property type="molecule type" value="Genomic_DNA"/>
</dbReference>
<dbReference type="OMA" id="RYTRTYT"/>
<dbReference type="Proteomes" id="UP000184267">
    <property type="component" value="Unassembled WGS sequence"/>
</dbReference>
<feature type="transmembrane region" description="Helical" evidence="12">
    <location>
        <begin position="49"/>
        <end position="71"/>
    </location>
</feature>
<feature type="transmembrane region" description="Helical" evidence="12">
    <location>
        <begin position="91"/>
        <end position="110"/>
    </location>
</feature>
<keyword evidence="3" id="KW-0813">Transport</keyword>
<organism evidence="14 15">
    <name type="scientific">Trametes pubescens</name>
    <name type="common">White-rot fungus</name>
    <dbReference type="NCBI Taxonomy" id="154538"/>
    <lineage>
        <taxon>Eukaryota</taxon>
        <taxon>Fungi</taxon>
        <taxon>Dikarya</taxon>
        <taxon>Basidiomycota</taxon>
        <taxon>Agaricomycotina</taxon>
        <taxon>Agaricomycetes</taxon>
        <taxon>Polyporales</taxon>
        <taxon>Polyporaceae</taxon>
        <taxon>Trametes</taxon>
    </lineage>
</organism>
<evidence type="ECO:0000256" key="2">
    <source>
        <dbReference type="ARBA" id="ARBA00004141"/>
    </source>
</evidence>
<feature type="domain" description="Cytochrome b561" evidence="13">
    <location>
        <begin position="1"/>
        <end position="187"/>
    </location>
</feature>
<dbReference type="GO" id="GO:0140575">
    <property type="term" value="F:transmembrane monodehydroascorbate reductase activity"/>
    <property type="evidence" value="ECO:0007669"/>
    <property type="project" value="InterPro"/>
</dbReference>
<gene>
    <name evidence="14" type="ORF">TRAPUB_2170</name>
</gene>
<feature type="transmembrane region" description="Helical" evidence="12">
    <location>
        <begin position="15"/>
        <end position="37"/>
    </location>
</feature>
<comment type="cofactor">
    <cofactor evidence="1">
        <name>heme b</name>
        <dbReference type="ChEBI" id="CHEBI:60344"/>
    </cofactor>
</comment>
<dbReference type="CDD" id="cd08760">
    <property type="entry name" value="Cyt_b561_FRRS1_like"/>
    <property type="match status" value="1"/>
</dbReference>
<keyword evidence="6" id="KW-0479">Metal-binding</keyword>
<evidence type="ECO:0000259" key="13">
    <source>
        <dbReference type="PROSITE" id="PS50939"/>
    </source>
</evidence>
<feature type="compositionally biased region" description="Polar residues" evidence="11">
    <location>
        <begin position="222"/>
        <end position="232"/>
    </location>
</feature>
<dbReference type="PANTHER" id="PTHR15422">
    <property type="entry name" value="OS05G0565100 PROTEIN"/>
    <property type="match status" value="1"/>
</dbReference>
<evidence type="ECO:0000256" key="11">
    <source>
        <dbReference type="SAM" id="MobiDB-lite"/>
    </source>
</evidence>
<evidence type="ECO:0000256" key="4">
    <source>
        <dbReference type="ARBA" id="ARBA00022617"/>
    </source>
</evidence>
<dbReference type="InterPro" id="IPR006593">
    <property type="entry name" value="Cyt_b561/ferric_Rdtase_TM"/>
</dbReference>
<evidence type="ECO:0000256" key="5">
    <source>
        <dbReference type="ARBA" id="ARBA00022692"/>
    </source>
</evidence>
<feature type="transmembrane region" description="Helical" evidence="12">
    <location>
        <begin position="168"/>
        <end position="197"/>
    </location>
</feature>
<accession>A0A1M2VHA4</accession>
<dbReference type="PANTHER" id="PTHR15422:SF24">
    <property type="entry name" value="DOMON RELATED DOMAIN-CONTAINING PROTEIN"/>
    <property type="match status" value="1"/>
</dbReference>
<evidence type="ECO:0000256" key="12">
    <source>
        <dbReference type="SAM" id="Phobius"/>
    </source>
</evidence>